<sequence>MNGAEKQIAELLGQIERRDFAVVDDPRIGRLASLVHIAEQYGFRYEQSRHVGKVMQVHMVRDPRPEAAERALATRAAFPSAGRASGTVPGMRPRRLTPLPEAAERVRALGRRIEYDAMDDPELRAKAAIVGVPAVVSALLVLPAGTGPALLVGALMAGFAAAVLGWTAVRKNWLKQRLRETEPEWVAAPK</sequence>
<protein>
    <submittedName>
        <fullName evidence="1">Uncharacterized protein</fullName>
    </submittedName>
</protein>
<organism evidence="1 2">
    <name type="scientific">Streptomyces nodosus</name>
    <dbReference type="NCBI Taxonomy" id="40318"/>
    <lineage>
        <taxon>Bacteria</taxon>
        <taxon>Bacillati</taxon>
        <taxon>Actinomycetota</taxon>
        <taxon>Actinomycetes</taxon>
        <taxon>Kitasatosporales</taxon>
        <taxon>Streptomycetaceae</taxon>
        <taxon>Streptomyces</taxon>
    </lineage>
</organism>
<gene>
    <name evidence="1" type="ORF">CP978_20490</name>
</gene>
<accession>A0A5P2W6Z2</accession>
<dbReference type="EMBL" id="CP023747">
    <property type="protein sequence ID" value="QEV40611.1"/>
    <property type="molecule type" value="Genomic_DNA"/>
</dbReference>
<evidence type="ECO:0000313" key="1">
    <source>
        <dbReference type="EMBL" id="QEV40611.1"/>
    </source>
</evidence>
<dbReference type="OrthoDB" id="4250022at2"/>
<dbReference type="AlphaFoldDB" id="A0A5P2W6Z2"/>
<name>A0A5P2W6Z2_9ACTN</name>
<proteinExistence type="predicted"/>
<dbReference type="KEGG" id="snq:CP978_20490"/>
<dbReference type="RefSeq" id="WP_052454207.1">
    <property type="nucleotide sequence ID" value="NZ_CP009313.1"/>
</dbReference>
<evidence type="ECO:0000313" key="2">
    <source>
        <dbReference type="Proteomes" id="UP000325763"/>
    </source>
</evidence>
<dbReference type="Proteomes" id="UP000325763">
    <property type="component" value="Chromosome"/>
</dbReference>
<reference evidence="1 2" key="1">
    <citation type="submission" date="2017-09" db="EMBL/GenBank/DDBJ databases">
        <title>Streptomyces genome completion.</title>
        <authorList>
            <person name="Lee N."/>
            <person name="Cho B.-K."/>
        </authorList>
    </citation>
    <scope>NUCLEOTIDE SEQUENCE [LARGE SCALE GENOMIC DNA]</scope>
    <source>
        <strain evidence="1 2">ATCC 14899</strain>
    </source>
</reference>